<dbReference type="GO" id="GO:0003700">
    <property type="term" value="F:DNA-binding transcription factor activity"/>
    <property type="evidence" value="ECO:0007669"/>
    <property type="project" value="TreeGrafter"/>
</dbReference>
<keyword evidence="2" id="KW-1185">Reference proteome</keyword>
<evidence type="ECO:0000313" key="2">
    <source>
        <dbReference type="Proteomes" id="UP001238179"/>
    </source>
</evidence>
<dbReference type="SUPFAM" id="SSF46785">
    <property type="entry name" value="Winged helix' DNA-binding domain"/>
    <property type="match status" value="1"/>
</dbReference>
<dbReference type="Gene3D" id="1.10.10.10">
    <property type="entry name" value="Winged helix-like DNA-binding domain superfamily/Winged helix DNA-binding domain"/>
    <property type="match status" value="1"/>
</dbReference>
<dbReference type="GO" id="GO:0005829">
    <property type="term" value="C:cytosol"/>
    <property type="evidence" value="ECO:0007669"/>
    <property type="project" value="TreeGrafter"/>
</dbReference>
<dbReference type="InterPro" id="IPR030489">
    <property type="entry name" value="TR_Rrf2-type_CS"/>
</dbReference>
<sequence length="151" mass="16054">MLYSMATGYALRALSALPEDGSYLLAKDLAGRVELPGPYLAKVLQTLAHGGILESMRGPHGGFRLARPAASITVGEVVAILNTMDTTTVCVMGFTDCLSRGRPCPLHVAWCDAKATLDHTMAGVTINDLYHLDLSTLKVVPRVKCQAAEGL</sequence>
<dbReference type="PANTHER" id="PTHR33221">
    <property type="entry name" value="WINGED HELIX-TURN-HELIX TRANSCRIPTIONAL REGULATOR, RRF2 FAMILY"/>
    <property type="match status" value="1"/>
</dbReference>
<dbReference type="Pfam" id="PF02082">
    <property type="entry name" value="Rrf2"/>
    <property type="match status" value="1"/>
</dbReference>
<dbReference type="KEGG" id="msil:METEAL_14770"/>
<dbReference type="RefSeq" id="WP_316415217.1">
    <property type="nucleotide sequence ID" value="NZ_AP027080.1"/>
</dbReference>
<reference evidence="2" key="1">
    <citation type="journal article" date="2023" name="Int. J. Syst. Evol. Microbiol.">
        <title>Mesoterricola silvestris gen. nov., sp. nov., Mesoterricola sediminis sp. nov., Geothrix oryzae sp. nov., Geothrix edaphica sp. nov., Geothrix rubra sp. nov., and Geothrix limicola sp. nov., six novel members of Acidobacteriota isolated from soils.</title>
        <authorList>
            <person name="Itoh H."/>
            <person name="Sugisawa Y."/>
            <person name="Mise K."/>
            <person name="Xu Z."/>
            <person name="Kuniyasu M."/>
            <person name="Ushijima N."/>
            <person name="Kawano K."/>
            <person name="Kobayashi E."/>
            <person name="Shiratori Y."/>
            <person name="Masuda Y."/>
            <person name="Senoo K."/>
        </authorList>
    </citation>
    <scope>NUCLEOTIDE SEQUENCE [LARGE SCALE GENOMIC DNA]</scope>
    <source>
        <strain evidence="2">W79</strain>
    </source>
</reference>
<name>A0AA48H5M5_9BACT</name>
<dbReference type="NCBIfam" id="TIGR00738">
    <property type="entry name" value="rrf2_super"/>
    <property type="match status" value="1"/>
</dbReference>
<evidence type="ECO:0008006" key="3">
    <source>
        <dbReference type="Google" id="ProtNLM"/>
    </source>
</evidence>
<dbReference type="PROSITE" id="PS51197">
    <property type="entry name" value="HTH_RRF2_2"/>
    <property type="match status" value="1"/>
</dbReference>
<accession>A0AA48H5M5</accession>
<protein>
    <recommendedName>
        <fullName evidence="3">Rrf2 family transcriptional regulator</fullName>
    </recommendedName>
</protein>
<dbReference type="InterPro" id="IPR036388">
    <property type="entry name" value="WH-like_DNA-bd_sf"/>
</dbReference>
<dbReference type="PROSITE" id="PS01332">
    <property type="entry name" value="HTH_RRF2_1"/>
    <property type="match status" value="1"/>
</dbReference>
<dbReference type="Proteomes" id="UP001238179">
    <property type="component" value="Chromosome"/>
</dbReference>
<dbReference type="InterPro" id="IPR036390">
    <property type="entry name" value="WH_DNA-bd_sf"/>
</dbReference>
<proteinExistence type="predicted"/>
<dbReference type="InterPro" id="IPR000944">
    <property type="entry name" value="Tscrpt_reg_Rrf2"/>
</dbReference>
<dbReference type="AlphaFoldDB" id="A0AA48H5M5"/>
<evidence type="ECO:0000313" key="1">
    <source>
        <dbReference type="EMBL" id="BDU72303.1"/>
    </source>
</evidence>
<gene>
    <name evidence="1" type="ORF">METEAL_14770</name>
</gene>
<organism evidence="1 2">
    <name type="scientific">Mesoterricola silvestris</name>
    <dbReference type="NCBI Taxonomy" id="2927979"/>
    <lineage>
        <taxon>Bacteria</taxon>
        <taxon>Pseudomonadati</taxon>
        <taxon>Acidobacteriota</taxon>
        <taxon>Holophagae</taxon>
        <taxon>Holophagales</taxon>
        <taxon>Holophagaceae</taxon>
        <taxon>Mesoterricola</taxon>
    </lineage>
</organism>
<dbReference type="EMBL" id="AP027080">
    <property type="protein sequence ID" value="BDU72303.1"/>
    <property type="molecule type" value="Genomic_DNA"/>
</dbReference>
<dbReference type="PANTHER" id="PTHR33221:SF13">
    <property type="entry name" value="TRANSCRIPTIONAL REGULATOR-RELATED"/>
    <property type="match status" value="1"/>
</dbReference>